<name>A0ACC0FRV5_9ERIC</name>
<sequence length="279" mass="31230">MLPLANAYGLAKHRDGRWEWAIAPSVSPFPRYQHAAVFVNTRLRVSGGALGGGRMVEDSSSVAGIFPYFLFPCNPAYVLKLLVYKIYNQEHRAMLENETLRRQVQELRNFLPLCEHSGMPYQEYFPAQRNNSLLSHGAVSPDTVYNCVVDLQLGSIFVSSYAMNFDYHALEGYDLVLYFDFSLVNVMEDTDNDNYFAPAANNFSATSPRLMAPLGFTCPAPVAKTPAAEWIRVAIPPTCGQTMEVPDITVKFTLPTCLYVYSSKVLNYKKQSAVYEASV</sequence>
<accession>A0ACC0FRV5</accession>
<evidence type="ECO:0000313" key="2">
    <source>
        <dbReference type="Proteomes" id="UP001060215"/>
    </source>
</evidence>
<comment type="caution">
    <text evidence="1">The sequence shown here is derived from an EMBL/GenBank/DDBJ whole genome shotgun (WGS) entry which is preliminary data.</text>
</comment>
<organism evidence="1 2">
    <name type="scientific">Camellia lanceoleosa</name>
    <dbReference type="NCBI Taxonomy" id="1840588"/>
    <lineage>
        <taxon>Eukaryota</taxon>
        <taxon>Viridiplantae</taxon>
        <taxon>Streptophyta</taxon>
        <taxon>Embryophyta</taxon>
        <taxon>Tracheophyta</taxon>
        <taxon>Spermatophyta</taxon>
        <taxon>Magnoliopsida</taxon>
        <taxon>eudicotyledons</taxon>
        <taxon>Gunneridae</taxon>
        <taxon>Pentapetalae</taxon>
        <taxon>asterids</taxon>
        <taxon>Ericales</taxon>
        <taxon>Theaceae</taxon>
        <taxon>Camellia</taxon>
    </lineage>
</organism>
<gene>
    <name evidence="1" type="ORF">LOK49_LG12G01819</name>
</gene>
<protein>
    <submittedName>
        <fullName evidence="1">Uncharacterized protein</fullName>
    </submittedName>
</protein>
<reference evidence="1 2" key="1">
    <citation type="journal article" date="2022" name="Plant J.">
        <title>Chromosome-level genome of Camellia lanceoleosa provides a valuable resource for understanding genome evolution and self-incompatibility.</title>
        <authorList>
            <person name="Gong W."/>
            <person name="Xiao S."/>
            <person name="Wang L."/>
            <person name="Liao Z."/>
            <person name="Chang Y."/>
            <person name="Mo W."/>
            <person name="Hu G."/>
            <person name="Li W."/>
            <person name="Zhao G."/>
            <person name="Zhu H."/>
            <person name="Hu X."/>
            <person name="Ji K."/>
            <person name="Xiang X."/>
            <person name="Song Q."/>
            <person name="Yuan D."/>
            <person name="Jin S."/>
            <person name="Zhang L."/>
        </authorList>
    </citation>
    <scope>NUCLEOTIDE SEQUENCE [LARGE SCALE GENOMIC DNA]</scope>
    <source>
        <strain evidence="1">SQ_2022a</strain>
    </source>
</reference>
<proteinExistence type="predicted"/>
<dbReference type="Proteomes" id="UP001060215">
    <property type="component" value="Chromosome 13"/>
</dbReference>
<keyword evidence="2" id="KW-1185">Reference proteome</keyword>
<evidence type="ECO:0000313" key="1">
    <source>
        <dbReference type="EMBL" id="KAI7991512.1"/>
    </source>
</evidence>
<dbReference type="EMBL" id="CM045770">
    <property type="protein sequence ID" value="KAI7991512.1"/>
    <property type="molecule type" value="Genomic_DNA"/>
</dbReference>